<keyword evidence="6" id="KW-1185">Reference proteome</keyword>
<dbReference type="InterPro" id="IPR051081">
    <property type="entry name" value="HTH_MetalResp_TranReg"/>
</dbReference>
<name>A0A3S2TSK8_9BACI</name>
<evidence type="ECO:0000256" key="1">
    <source>
        <dbReference type="ARBA" id="ARBA00023015"/>
    </source>
</evidence>
<proteinExistence type="predicted"/>
<dbReference type="SMART" id="SM00418">
    <property type="entry name" value="HTH_ARSR"/>
    <property type="match status" value="1"/>
</dbReference>
<accession>A0A3S2TSK8</accession>
<dbReference type="InterPro" id="IPR011991">
    <property type="entry name" value="ArsR-like_HTH"/>
</dbReference>
<dbReference type="AlphaFoldDB" id="A0A3S2TSK8"/>
<evidence type="ECO:0000313" key="5">
    <source>
        <dbReference type="EMBL" id="RVT59425.1"/>
    </source>
</evidence>
<dbReference type="InterPro" id="IPR001845">
    <property type="entry name" value="HTH_ArsR_DNA-bd_dom"/>
</dbReference>
<dbReference type="InterPro" id="IPR036390">
    <property type="entry name" value="WH_DNA-bd_sf"/>
</dbReference>
<dbReference type="PANTHER" id="PTHR33154">
    <property type="entry name" value="TRANSCRIPTIONAL REGULATOR, ARSR FAMILY"/>
    <property type="match status" value="1"/>
</dbReference>
<keyword evidence="3" id="KW-0804">Transcription</keyword>
<dbReference type="PANTHER" id="PTHR33154:SF38">
    <property type="entry name" value="HTH ARSR-TYPE DOMAIN-CONTAINING PROTEIN"/>
    <property type="match status" value="1"/>
</dbReference>
<dbReference type="SUPFAM" id="SSF46785">
    <property type="entry name" value="Winged helix' DNA-binding domain"/>
    <property type="match status" value="1"/>
</dbReference>
<sequence>MKRDINSLLSDENIKGLSRLCKVLTNPTRIKILSLIYKKELTINQISDRLKMSSSMISNQVNYLTNVKYIECRKGSENFYRHDDEELIITINQLLKQAY</sequence>
<reference evidence="5 6" key="1">
    <citation type="submission" date="2019-01" db="EMBL/GenBank/DDBJ databases">
        <title>Bacillus sp. M5HDSG1-1, whole genome shotgun sequence.</title>
        <authorList>
            <person name="Tuo L."/>
        </authorList>
    </citation>
    <scope>NUCLEOTIDE SEQUENCE [LARGE SCALE GENOMIC DNA]</scope>
    <source>
        <strain evidence="5 6">M5HDSG1-1</strain>
    </source>
</reference>
<evidence type="ECO:0000259" key="4">
    <source>
        <dbReference type="PROSITE" id="PS50987"/>
    </source>
</evidence>
<dbReference type="Pfam" id="PF01022">
    <property type="entry name" value="HTH_5"/>
    <property type="match status" value="1"/>
</dbReference>
<feature type="domain" description="HTH arsR-type" evidence="4">
    <location>
        <begin position="9"/>
        <end position="99"/>
    </location>
</feature>
<dbReference type="GO" id="GO:0003700">
    <property type="term" value="F:DNA-binding transcription factor activity"/>
    <property type="evidence" value="ECO:0007669"/>
    <property type="project" value="InterPro"/>
</dbReference>
<protein>
    <submittedName>
        <fullName evidence="5">ArsR family transcriptional regulator</fullName>
    </submittedName>
</protein>
<evidence type="ECO:0000313" key="6">
    <source>
        <dbReference type="Proteomes" id="UP000288024"/>
    </source>
</evidence>
<organism evidence="5 6">
    <name type="scientific">Niallia taxi</name>
    <dbReference type="NCBI Taxonomy" id="2499688"/>
    <lineage>
        <taxon>Bacteria</taxon>
        <taxon>Bacillati</taxon>
        <taxon>Bacillota</taxon>
        <taxon>Bacilli</taxon>
        <taxon>Bacillales</taxon>
        <taxon>Bacillaceae</taxon>
        <taxon>Niallia</taxon>
    </lineage>
</organism>
<dbReference type="PROSITE" id="PS50987">
    <property type="entry name" value="HTH_ARSR_2"/>
    <property type="match status" value="1"/>
</dbReference>
<evidence type="ECO:0000256" key="3">
    <source>
        <dbReference type="ARBA" id="ARBA00023163"/>
    </source>
</evidence>
<keyword evidence="1" id="KW-0805">Transcription regulation</keyword>
<dbReference type="InterPro" id="IPR036388">
    <property type="entry name" value="WH-like_DNA-bd_sf"/>
</dbReference>
<dbReference type="GO" id="GO:0003677">
    <property type="term" value="F:DNA binding"/>
    <property type="evidence" value="ECO:0007669"/>
    <property type="project" value="UniProtKB-KW"/>
</dbReference>
<dbReference type="Gene3D" id="1.10.10.10">
    <property type="entry name" value="Winged helix-like DNA-binding domain superfamily/Winged helix DNA-binding domain"/>
    <property type="match status" value="1"/>
</dbReference>
<dbReference type="GeneID" id="87619638"/>
<evidence type="ECO:0000256" key="2">
    <source>
        <dbReference type="ARBA" id="ARBA00023125"/>
    </source>
</evidence>
<dbReference type="EMBL" id="RZTZ01000009">
    <property type="protein sequence ID" value="RVT59425.1"/>
    <property type="molecule type" value="Genomic_DNA"/>
</dbReference>
<dbReference type="CDD" id="cd00090">
    <property type="entry name" value="HTH_ARSR"/>
    <property type="match status" value="1"/>
</dbReference>
<gene>
    <name evidence="5" type="ORF">EM808_19185</name>
</gene>
<keyword evidence="2" id="KW-0238">DNA-binding</keyword>
<dbReference type="Proteomes" id="UP000288024">
    <property type="component" value="Unassembled WGS sequence"/>
</dbReference>
<dbReference type="RefSeq" id="WP_127739820.1">
    <property type="nucleotide sequence ID" value="NZ_CAJCKN010000038.1"/>
</dbReference>
<comment type="caution">
    <text evidence="5">The sequence shown here is derived from an EMBL/GenBank/DDBJ whole genome shotgun (WGS) entry which is preliminary data.</text>
</comment>